<keyword evidence="2" id="KW-1185">Reference proteome</keyword>
<reference evidence="1" key="1">
    <citation type="journal article" date="2023" name="Mol. Biol. Evol.">
        <title>Third-Generation Sequencing Reveals the Adaptive Role of the Epigenome in Three Deep-Sea Polychaetes.</title>
        <authorList>
            <person name="Perez M."/>
            <person name="Aroh O."/>
            <person name="Sun Y."/>
            <person name="Lan Y."/>
            <person name="Juniper S.K."/>
            <person name="Young C.R."/>
            <person name="Angers B."/>
            <person name="Qian P.Y."/>
        </authorList>
    </citation>
    <scope>NUCLEOTIDE SEQUENCE</scope>
    <source>
        <strain evidence="1">R07B-5</strain>
    </source>
</reference>
<evidence type="ECO:0000313" key="2">
    <source>
        <dbReference type="Proteomes" id="UP001209878"/>
    </source>
</evidence>
<name>A0AAD9K7S2_RIDPI</name>
<evidence type="ECO:0000313" key="1">
    <source>
        <dbReference type="EMBL" id="KAK2165613.1"/>
    </source>
</evidence>
<comment type="caution">
    <text evidence="1">The sequence shown here is derived from an EMBL/GenBank/DDBJ whole genome shotgun (WGS) entry which is preliminary data.</text>
</comment>
<dbReference type="EMBL" id="JAODUO010001358">
    <property type="protein sequence ID" value="KAK2165613.1"/>
    <property type="molecule type" value="Genomic_DNA"/>
</dbReference>
<gene>
    <name evidence="1" type="ORF">NP493_1358g01005</name>
</gene>
<proteinExistence type="predicted"/>
<dbReference type="Proteomes" id="UP001209878">
    <property type="component" value="Unassembled WGS sequence"/>
</dbReference>
<organism evidence="1 2">
    <name type="scientific">Ridgeia piscesae</name>
    <name type="common">Tubeworm</name>
    <dbReference type="NCBI Taxonomy" id="27915"/>
    <lineage>
        <taxon>Eukaryota</taxon>
        <taxon>Metazoa</taxon>
        <taxon>Spiralia</taxon>
        <taxon>Lophotrochozoa</taxon>
        <taxon>Annelida</taxon>
        <taxon>Polychaeta</taxon>
        <taxon>Sedentaria</taxon>
        <taxon>Canalipalpata</taxon>
        <taxon>Sabellida</taxon>
        <taxon>Siboglinidae</taxon>
        <taxon>Ridgeia</taxon>
    </lineage>
</organism>
<sequence>MLLLFSEINKINRNYFDFRFYRIRSKLCTKPHYGNGDLSGIRFSLHANETWGARLTFILSSCLRLGTANLGTKMIFICHQHGKLSRQRQHRRMIRKEYLTIFNKRFNKIAT</sequence>
<accession>A0AAD9K7S2</accession>
<protein>
    <submittedName>
        <fullName evidence="1">Uncharacterized protein</fullName>
    </submittedName>
</protein>
<dbReference type="AlphaFoldDB" id="A0AAD9K7S2"/>